<dbReference type="AlphaFoldDB" id="A0AAV7WDD3"/>
<name>A0AAV7WDD3_PLEWA</name>
<proteinExistence type="predicted"/>
<dbReference type="Proteomes" id="UP001066276">
    <property type="component" value="Chromosome 1_2"/>
</dbReference>
<gene>
    <name evidence="1" type="ORF">NDU88_005940</name>
</gene>
<evidence type="ECO:0000313" key="2">
    <source>
        <dbReference type="Proteomes" id="UP001066276"/>
    </source>
</evidence>
<evidence type="ECO:0000313" key="1">
    <source>
        <dbReference type="EMBL" id="KAJ1210578.1"/>
    </source>
</evidence>
<accession>A0AAV7WDD3</accession>
<comment type="caution">
    <text evidence="1">The sequence shown here is derived from an EMBL/GenBank/DDBJ whole genome shotgun (WGS) entry which is preliminary data.</text>
</comment>
<reference evidence="1" key="1">
    <citation type="journal article" date="2022" name="bioRxiv">
        <title>Sequencing and chromosome-scale assembly of the giantPleurodeles waltlgenome.</title>
        <authorList>
            <person name="Brown T."/>
            <person name="Elewa A."/>
            <person name="Iarovenko S."/>
            <person name="Subramanian E."/>
            <person name="Araus A.J."/>
            <person name="Petzold A."/>
            <person name="Susuki M."/>
            <person name="Suzuki K.-i.T."/>
            <person name="Hayashi T."/>
            <person name="Toyoda A."/>
            <person name="Oliveira C."/>
            <person name="Osipova E."/>
            <person name="Leigh N.D."/>
            <person name="Simon A."/>
            <person name="Yun M.H."/>
        </authorList>
    </citation>
    <scope>NUCLEOTIDE SEQUENCE</scope>
    <source>
        <strain evidence="1">20211129_DDA</strain>
        <tissue evidence="1">Liver</tissue>
    </source>
</reference>
<protein>
    <submittedName>
        <fullName evidence="1">Uncharacterized protein</fullName>
    </submittedName>
</protein>
<organism evidence="1 2">
    <name type="scientific">Pleurodeles waltl</name>
    <name type="common">Iberian ribbed newt</name>
    <dbReference type="NCBI Taxonomy" id="8319"/>
    <lineage>
        <taxon>Eukaryota</taxon>
        <taxon>Metazoa</taxon>
        <taxon>Chordata</taxon>
        <taxon>Craniata</taxon>
        <taxon>Vertebrata</taxon>
        <taxon>Euteleostomi</taxon>
        <taxon>Amphibia</taxon>
        <taxon>Batrachia</taxon>
        <taxon>Caudata</taxon>
        <taxon>Salamandroidea</taxon>
        <taxon>Salamandridae</taxon>
        <taxon>Pleurodelinae</taxon>
        <taxon>Pleurodeles</taxon>
    </lineage>
</organism>
<dbReference type="EMBL" id="JANPWB010000002">
    <property type="protein sequence ID" value="KAJ1210578.1"/>
    <property type="molecule type" value="Genomic_DNA"/>
</dbReference>
<sequence length="66" mass="7485">MQNRNVTARLRKKKIDAAPAEQPEIRCTAHWIDAQPSRNDAAQLPERNRCSTCCAVVISTQRPPDR</sequence>
<keyword evidence="2" id="KW-1185">Reference proteome</keyword>